<evidence type="ECO:0000313" key="2">
    <source>
        <dbReference type="Proteomes" id="UP000633219"/>
    </source>
</evidence>
<gene>
    <name evidence="1" type="ORF">JJB09_22380</name>
</gene>
<reference evidence="1" key="1">
    <citation type="submission" date="2021-01" db="EMBL/GenBank/DDBJ databases">
        <title>Rhizobium sp. strain KVB221 16S ribosomal RNA gene Genome sequencing and assembly.</title>
        <authorList>
            <person name="Kang M."/>
        </authorList>
    </citation>
    <scope>NUCLEOTIDE SEQUENCE</scope>
    <source>
        <strain evidence="1">KVB221</strain>
    </source>
</reference>
<dbReference type="EMBL" id="JAEQNC010000015">
    <property type="protein sequence ID" value="MBL0374764.1"/>
    <property type="molecule type" value="Genomic_DNA"/>
</dbReference>
<comment type="caution">
    <text evidence="1">The sequence shown here is derived from an EMBL/GenBank/DDBJ whole genome shotgun (WGS) entry which is preliminary data.</text>
</comment>
<name>A0A936YUD2_9HYPH</name>
<keyword evidence="2" id="KW-1185">Reference proteome</keyword>
<accession>A0A936YUD2</accession>
<dbReference type="RefSeq" id="WP_201663310.1">
    <property type="nucleotide sequence ID" value="NZ_JAEQNC010000015.1"/>
</dbReference>
<dbReference type="AlphaFoldDB" id="A0A936YUD2"/>
<dbReference type="Proteomes" id="UP000633219">
    <property type="component" value="Unassembled WGS sequence"/>
</dbReference>
<proteinExistence type="predicted"/>
<evidence type="ECO:0000313" key="1">
    <source>
        <dbReference type="EMBL" id="MBL0374764.1"/>
    </source>
</evidence>
<protein>
    <submittedName>
        <fullName evidence="1">Uncharacterized protein</fullName>
    </submittedName>
</protein>
<organism evidence="1 2">
    <name type="scientific">Rhizobium setariae</name>
    <dbReference type="NCBI Taxonomy" id="2801340"/>
    <lineage>
        <taxon>Bacteria</taxon>
        <taxon>Pseudomonadati</taxon>
        <taxon>Pseudomonadota</taxon>
        <taxon>Alphaproteobacteria</taxon>
        <taxon>Hyphomicrobiales</taxon>
        <taxon>Rhizobiaceae</taxon>
        <taxon>Rhizobium/Agrobacterium group</taxon>
        <taxon>Rhizobium</taxon>
    </lineage>
</organism>
<sequence>MATFQLFGRKIRARESFEKRLVLRRASQILIGHGLINSAALAGPGAAETSDDILRVIPADHAPEGSARAVVVR</sequence>